<dbReference type="KEGG" id="ome:OLMES_0457"/>
<evidence type="ECO:0000313" key="1">
    <source>
        <dbReference type="EMBL" id="ARU54561.1"/>
    </source>
</evidence>
<proteinExistence type="predicted"/>
<dbReference type="Proteomes" id="UP000196027">
    <property type="component" value="Chromosome"/>
</dbReference>
<organism evidence="1 2">
    <name type="scientific">Oleiphilus messinensis</name>
    <dbReference type="NCBI Taxonomy" id="141451"/>
    <lineage>
        <taxon>Bacteria</taxon>
        <taxon>Pseudomonadati</taxon>
        <taxon>Pseudomonadota</taxon>
        <taxon>Gammaproteobacteria</taxon>
        <taxon>Oceanospirillales</taxon>
        <taxon>Oleiphilaceae</taxon>
        <taxon>Oleiphilus</taxon>
    </lineage>
</organism>
<gene>
    <name evidence="1" type="ORF">OLMES_0457</name>
</gene>
<name>A0A1Y0I2D3_9GAMM</name>
<evidence type="ECO:0000313" key="2">
    <source>
        <dbReference type="Proteomes" id="UP000196027"/>
    </source>
</evidence>
<dbReference type="AlphaFoldDB" id="A0A1Y0I2D3"/>
<sequence>MNYEPIYESNERFTAFPDPDEVFSTDFEKAMLLPLGIYRPSIGNNNEILLAAPYGDEQGYISNRNRGQHCGETWLTYSKHDGKWRLDCSPDELASFDIYKEDAIDAYSSRKEGFKNDGFIRNPRFVEGSEVIGADGQPIREKITLFNLTTEYASSGENWFGGIEQYLPFKVLQDVDSHGFDLVMLLDESGFEYKYLGHVCAAKYAPKILFVDIHFFYSPFNRRVLLVHEFT</sequence>
<keyword evidence="2" id="KW-1185">Reference proteome</keyword>
<dbReference type="EMBL" id="CP021425">
    <property type="protein sequence ID" value="ARU54561.1"/>
    <property type="molecule type" value="Genomic_DNA"/>
</dbReference>
<reference evidence="1 2" key="1">
    <citation type="submission" date="2017-05" db="EMBL/GenBank/DDBJ databases">
        <title>Genomic insights into alkan degradation activity of Oleiphilus messinensis.</title>
        <authorList>
            <person name="Kozyavkin S.A."/>
            <person name="Slesarev A.I."/>
            <person name="Golyshin P.N."/>
            <person name="Korzhenkov A."/>
            <person name="Golyshina O.N."/>
            <person name="Toshchakov S.V."/>
        </authorList>
    </citation>
    <scope>NUCLEOTIDE SEQUENCE [LARGE SCALE GENOMIC DNA]</scope>
    <source>
        <strain evidence="1 2">ME102</strain>
    </source>
</reference>
<protein>
    <submittedName>
        <fullName evidence="1">Uncharacterized protein</fullName>
    </submittedName>
</protein>
<accession>A0A1Y0I2D3</accession>